<dbReference type="Pfam" id="PF03188">
    <property type="entry name" value="Cytochrom_B561"/>
    <property type="match status" value="1"/>
</dbReference>
<evidence type="ECO:0000256" key="7">
    <source>
        <dbReference type="ARBA" id="ARBA00022982"/>
    </source>
</evidence>
<feature type="compositionally biased region" description="Gly residues" evidence="11">
    <location>
        <begin position="591"/>
        <end position="600"/>
    </location>
</feature>
<dbReference type="PROSITE" id="PS50939">
    <property type="entry name" value="CYTOCHROME_B561"/>
    <property type="match status" value="1"/>
</dbReference>
<dbReference type="SMART" id="SM00664">
    <property type="entry name" value="DoH"/>
    <property type="match status" value="1"/>
</dbReference>
<evidence type="ECO:0000256" key="8">
    <source>
        <dbReference type="ARBA" id="ARBA00022989"/>
    </source>
</evidence>
<keyword evidence="10 12" id="KW-0472">Membrane</keyword>
<dbReference type="SMART" id="SM00665">
    <property type="entry name" value="B561"/>
    <property type="match status" value="1"/>
</dbReference>
<feature type="transmembrane region" description="Helical" evidence="12">
    <location>
        <begin position="211"/>
        <end position="236"/>
    </location>
</feature>
<keyword evidence="5 12" id="KW-0812">Transmembrane</keyword>
<evidence type="ECO:0000313" key="16">
    <source>
        <dbReference type="Proteomes" id="UP000320333"/>
    </source>
</evidence>
<feature type="transmembrane region" description="Helical" evidence="12">
    <location>
        <begin position="321"/>
        <end position="339"/>
    </location>
</feature>
<evidence type="ECO:0000256" key="10">
    <source>
        <dbReference type="ARBA" id="ARBA00023136"/>
    </source>
</evidence>
<evidence type="ECO:0000256" key="2">
    <source>
        <dbReference type="ARBA" id="ARBA00004141"/>
    </source>
</evidence>
<dbReference type="PANTHER" id="PTHR15422:SF24">
    <property type="entry name" value="DOMON RELATED DOMAIN-CONTAINING PROTEIN"/>
    <property type="match status" value="1"/>
</dbReference>
<accession>A0A507FQ15</accession>
<proteinExistence type="predicted"/>
<feature type="chain" id="PRO_5021400741" description="Cytochrome b561 domain-containing protein" evidence="13">
    <location>
        <begin position="20"/>
        <end position="624"/>
    </location>
</feature>
<evidence type="ECO:0000256" key="3">
    <source>
        <dbReference type="ARBA" id="ARBA00022448"/>
    </source>
</evidence>
<evidence type="ECO:0000256" key="6">
    <source>
        <dbReference type="ARBA" id="ARBA00022723"/>
    </source>
</evidence>
<feature type="transmembrane region" description="Helical" evidence="12">
    <location>
        <begin position="282"/>
        <end position="301"/>
    </location>
</feature>
<comment type="caution">
    <text evidence="15">The sequence shown here is derived from an EMBL/GenBank/DDBJ whole genome shotgun (WGS) entry which is preliminary data.</text>
</comment>
<evidence type="ECO:0000256" key="5">
    <source>
        <dbReference type="ARBA" id="ARBA00022692"/>
    </source>
</evidence>
<gene>
    <name evidence="15" type="ORF">CcCBS67573_g01188</name>
</gene>
<keyword evidence="7" id="KW-0249">Electron transport</keyword>
<feature type="region of interest" description="Disordered" evidence="11">
    <location>
        <begin position="480"/>
        <end position="508"/>
    </location>
</feature>
<feature type="domain" description="Cytochrome b561" evidence="14">
    <location>
        <begin position="182"/>
        <end position="377"/>
    </location>
</feature>
<dbReference type="STRING" id="246404.A0A507FQ15"/>
<dbReference type="InterPro" id="IPR005018">
    <property type="entry name" value="DOMON_domain"/>
</dbReference>
<protein>
    <recommendedName>
        <fullName evidence="14">Cytochrome b561 domain-containing protein</fullName>
    </recommendedName>
</protein>
<dbReference type="GO" id="GO:0020037">
    <property type="term" value="F:heme binding"/>
    <property type="evidence" value="ECO:0007669"/>
    <property type="project" value="TreeGrafter"/>
</dbReference>
<feature type="region of interest" description="Disordered" evidence="11">
    <location>
        <begin position="427"/>
        <end position="463"/>
    </location>
</feature>
<dbReference type="GO" id="GO:0140575">
    <property type="term" value="F:transmembrane monodehydroascorbate reductase activity"/>
    <property type="evidence" value="ECO:0007669"/>
    <property type="project" value="InterPro"/>
</dbReference>
<keyword evidence="9" id="KW-0408">Iron</keyword>
<dbReference type="GO" id="GO:0046872">
    <property type="term" value="F:metal ion binding"/>
    <property type="evidence" value="ECO:0007669"/>
    <property type="project" value="UniProtKB-KW"/>
</dbReference>
<dbReference type="EMBL" id="QEAP01000018">
    <property type="protein sequence ID" value="TPX77548.1"/>
    <property type="molecule type" value="Genomic_DNA"/>
</dbReference>
<comment type="cofactor">
    <cofactor evidence="1">
        <name>heme b</name>
        <dbReference type="ChEBI" id="CHEBI:60344"/>
    </cofactor>
</comment>
<keyword evidence="16" id="KW-1185">Reference proteome</keyword>
<keyword evidence="6" id="KW-0479">Metal-binding</keyword>
<reference evidence="15 16" key="1">
    <citation type="journal article" date="2019" name="Sci. Rep.">
        <title>Comparative genomics of chytrid fungi reveal insights into the obligate biotrophic and pathogenic lifestyle of Synchytrium endobioticum.</title>
        <authorList>
            <person name="van de Vossenberg B.T.L.H."/>
            <person name="Warris S."/>
            <person name="Nguyen H.D.T."/>
            <person name="van Gent-Pelzer M.P.E."/>
            <person name="Joly D.L."/>
            <person name="van de Geest H.C."/>
            <person name="Bonants P.J.M."/>
            <person name="Smith D.S."/>
            <person name="Levesque C.A."/>
            <person name="van der Lee T.A.J."/>
        </authorList>
    </citation>
    <scope>NUCLEOTIDE SEQUENCE [LARGE SCALE GENOMIC DNA]</scope>
    <source>
        <strain evidence="15 16">CBS 675.73</strain>
    </source>
</reference>
<evidence type="ECO:0000256" key="12">
    <source>
        <dbReference type="SAM" id="Phobius"/>
    </source>
</evidence>
<dbReference type="OrthoDB" id="366214at2759"/>
<feature type="transmembrane region" description="Helical" evidence="12">
    <location>
        <begin position="248"/>
        <end position="270"/>
    </location>
</feature>
<dbReference type="PANTHER" id="PTHR15422">
    <property type="entry name" value="OS05G0565100 PROTEIN"/>
    <property type="match status" value="1"/>
</dbReference>
<dbReference type="InterPro" id="IPR006593">
    <property type="entry name" value="Cyt_b561/ferric_Rdtase_TM"/>
</dbReference>
<feature type="region of interest" description="Disordered" evidence="11">
    <location>
        <begin position="522"/>
        <end position="624"/>
    </location>
</feature>
<name>A0A507FQ15_9FUNG</name>
<dbReference type="AlphaFoldDB" id="A0A507FQ15"/>
<dbReference type="Gene3D" id="1.20.120.1770">
    <property type="match status" value="1"/>
</dbReference>
<feature type="transmembrane region" description="Helical" evidence="12">
    <location>
        <begin position="351"/>
        <end position="376"/>
    </location>
</feature>
<dbReference type="CDD" id="cd08760">
    <property type="entry name" value="Cyt_b561_FRRS1_like"/>
    <property type="match status" value="1"/>
</dbReference>
<evidence type="ECO:0000256" key="11">
    <source>
        <dbReference type="SAM" id="MobiDB-lite"/>
    </source>
</evidence>
<keyword evidence="13" id="KW-0732">Signal</keyword>
<evidence type="ECO:0000256" key="9">
    <source>
        <dbReference type="ARBA" id="ARBA00023004"/>
    </source>
</evidence>
<keyword evidence="3" id="KW-0813">Transport</keyword>
<keyword evidence="8 12" id="KW-1133">Transmembrane helix</keyword>
<sequence>MRCCCIPLLAVLLAQTAYAAFCFDSAGKPVADAASSSAKGCIVTQDLASGQVEFTLFSAARGWFGFGVSSLSDTQQMGPADVVVAFNDQSGVAQARSFLTGSSPAIQANPARVWTKTDLNGTAPAWATIAISVTRSAAASGSGGVPISIGLNAAPNTFIFAWSDDSLTFGDNGAIGLSPHGANRYGIKGRITKGASGIVPLPAGMSRASIVLIHAVIMSISLVLLPPIAIFIAMYLREKLGSTWLSVHVGIMVGGVGLLSIIGAVIAFLFKPGPHFASLHQIAGFAIIFLILLQIAFGFVAKAGYNPTASTPNIMTQVHRYFGFFLYAIMIPVQIYLGFSEYKTALGTAAPMYLIAIPAVFGLLGVGMLVAGYFVLPYGDSSFGGKARLGGINTFPIKGMQREFMPLEETMSPTSPNGYGGNLGATRGGSRTGRVDEYPETSGVSQSGSRSGHDYVGASGMNRNGSRAVRAGAEEYVAGVNRNGSRGGHSMADGNSHGGMNGESWNGSRGAHRLIDEYYSGSATHQPQHSGNGRYGGSQQHNQGGSKYNDHHAQQQQQQQVQSGRDYPRSPVTHTAEYEYKPRSGNSRNAAGGGAGGSGNGREYMGSRARAPQSQSRTRAGDEY</sequence>
<dbReference type="Proteomes" id="UP000320333">
    <property type="component" value="Unassembled WGS sequence"/>
</dbReference>
<dbReference type="InterPro" id="IPR045150">
    <property type="entry name" value="CYB561D1/2"/>
</dbReference>
<evidence type="ECO:0000256" key="13">
    <source>
        <dbReference type="SAM" id="SignalP"/>
    </source>
</evidence>
<dbReference type="GO" id="GO:0016020">
    <property type="term" value="C:membrane"/>
    <property type="evidence" value="ECO:0007669"/>
    <property type="project" value="UniProtKB-SubCell"/>
</dbReference>
<feature type="compositionally biased region" description="Polar residues" evidence="11">
    <location>
        <begin position="522"/>
        <end position="546"/>
    </location>
</feature>
<keyword evidence="4" id="KW-0349">Heme</keyword>
<evidence type="ECO:0000256" key="1">
    <source>
        <dbReference type="ARBA" id="ARBA00001970"/>
    </source>
</evidence>
<comment type="subcellular location">
    <subcellularLocation>
        <location evidence="2">Membrane</location>
        <topology evidence="2">Multi-pass membrane protein</topology>
    </subcellularLocation>
</comment>
<evidence type="ECO:0000259" key="14">
    <source>
        <dbReference type="PROSITE" id="PS50939"/>
    </source>
</evidence>
<evidence type="ECO:0000313" key="15">
    <source>
        <dbReference type="EMBL" id="TPX77548.1"/>
    </source>
</evidence>
<feature type="signal peptide" evidence="13">
    <location>
        <begin position="1"/>
        <end position="19"/>
    </location>
</feature>
<evidence type="ECO:0000256" key="4">
    <source>
        <dbReference type="ARBA" id="ARBA00022617"/>
    </source>
</evidence>
<organism evidence="15 16">
    <name type="scientific">Chytriomyces confervae</name>
    <dbReference type="NCBI Taxonomy" id="246404"/>
    <lineage>
        <taxon>Eukaryota</taxon>
        <taxon>Fungi</taxon>
        <taxon>Fungi incertae sedis</taxon>
        <taxon>Chytridiomycota</taxon>
        <taxon>Chytridiomycota incertae sedis</taxon>
        <taxon>Chytridiomycetes</taxon>
        <taxon>Chytridiales</taxon>
        <taxon>Chytriomycetaceae</taxon>
        <taxon>Chytriomyces</taxon>
    </lineage>
</organism>